<keyword evidence="1" id="KW-0862">Zinc</keyword>
<feature type="coiled-coil region" evidence="2">
    <location>
        <begin position="241"/>
        <end position="268"/>
    </location>
</feature>
<dbReference type="GO" id="GO:0003676">
    <property type="term" value="F:nucleic acid binding"/>
    <property type="evidence" value="ECO:0007669"/>
    <property type="project" value="InterPro"/>
</dbReference>
<gene>
    <name evidence="5" type="ORF">Tci_032637</name>
</gene>
<dbReference type="PROSITE" id="PS50158">
    <property type="entry name" value="ZF_CCHC"/>
    <property type="match status" value="1"/>
</dbReference>
<dbReference type="InterPro" id="IPR001878">
    <property type="entry name" value="Znf_CCHC"/>
</dbReference>
<dbReference type="GO" id="GO:0008270">
    <property type="term" value="F:zinc ion binding"/>
    <property type="evidence" value="ECO:0007669"/>
    <property type="project" value="UniProtKB-KW"/>
</dbReference>
<feature type="domain" description="CCHC-type" evidence="4">
    <location>
        <begin position="158"/>
        <end position="172"/>
    </location>
</feature>
<evidence type="ECO:0000313" key="5">
    <source>
        <dbReference type="EMBL" id="GEU60659.1"/>
    </source>
</evidence>
<feature type="region of interest" description="Disordered" evidence="3">
    <location>
        <begin position="431"/>
        <end position="455"/>
    </location>
</feature>
<evidence type="ECO:0000256" key="3">
    <source>
        <dbReference type="SAM" id="MobiDB-lite"/>
    </source>
</evidence>
<reference evidence="5" key="1">
    <citation type="journal article" date="2019" name="Sci. Rep.">
        <title>Draft genome of Tanacetum cinerariifolium, the natural source of mosquito coil.</title>
        <authorList>
            <person name="Yamashiro T."/>
            <person name="Shiraishi A."/>
            <person name="Satake H."/>
            <person name="Nakayama K."/>
        </authorList>
    </citation>
    <scope>NUCLEOTIDE SEQUENCE</scope>
</reference>
<proteinExistence type="predicted"/>
<protein>
    <submittedName>
        <fullName evidence="5">Ribonuclease H-like domain-containing protein</fullName>
    </submittedName>
</protein>
<feature type="compositionally biased region" description="Polar residues" evidence="3">
    <location>
        <begin position="444"/>
        <end position="455"/>
    </location>
</feature>
<name>A0A6L2LHW9_TANCI</name>
<dbReference type="InterPro" id="IPR036875">
    <property type="entry name" value="Znf_CCHC_sf"/>
</dbReference>
<evidence type="ECO:0000256" key="2">
    <source>
        <dbReference type="SAM" id="Coils"/>
    </source>
</evidence>
<evidence type="ECO:0000256" key="1">
    <source>
        <dbReference type="PROSITE-ProRule" id="PRU00047"/>
    </source>
</evidence>
<dbReference type="InterPro" id="IPR025724">
    <property type="entry name" value="GAG-pre-integrase_dom"/>
</dbReference>
<dbReference type="SUPFAM" id="SSF57756">
    <property type="entry name" value="Retrovirus zinc finger-like domains"/>
    <property type="match status" value="1"/>
</dbReference>
<dbReference type="Pfam" id="PF13976">
    <property type="entry name" value="gag_pre-integrs"/>
    <property type="match status" value="1"/>
</dbReference>
<organism evidence="5">
    <name type="scientific">Tanacetum cinerariifolium</name>
    <name type="common">Dalmatian daisy</name>
    <name type="synonym">Chrysanthemum cinerariifolium</name>
    <dbReference type="NCBI Taxonomy" id="118510"/>
    <lineage>
        <taxon>Eukaryota</taxon>
        <taxon>Viridiplantae</taxon>
        <taxon>Streptophyta</taxon>
        <taxon>Embryophyta</taxon>
        <taxon>Tracheophyta</taxon>
        <taxon>Spermatophyta</taxon>
        <taxon>Magnoliopsida</taxon>
        <taxon>eudicotyledons</taxon>
        <taxon>Gunneridae</taxon>
        <taxon>Pentapetalae</taxon>
        <taxon>asterids</taxon>
        <taxon>campanulids</taxon>
        <taxon>Asterales</taxon>
        <taxon>Asteraceae</taxon>
        <taxon>Asteroideae</taxon>
        <taxon>Anthemideae</taxon>
        <taxon>Anthemidinae</taxon>
        <taxon>Tanacetum</taxon>
    </lineage>
</organism>
<comment type="caution">
    <text evidence="5">The sequence shown here is derived from an EMBL/GenBank/DDBJ whole genome shotgun (WGS) entry which is preliminary data.</text>
</comment>
<feature type="region of interest" description="Disordered" evidence="3">
    <location>
        <begin position="743"/>
        <end position="789"/>
    </location>
</feature>
<keyword evidence="2" id="KW-0175">Coiled coil</keyword>
<dbReference type="AlphaFoldDB" id="A0A6L2LHW9"/>
<dbReference type="EMBL" id="BKCJ010004373">
    <property type="protein sequence ID" value="GEU60659.1"/>
    <property type="molecule type" value="Genomic_DNA"/>
</dbReference>
<keyword evidence="1" id="KW-0479">Metal-binding</keyword>
<sequence length="907" mass="101158">MLAIPDEHLLKFHACKDAKSLWEAIKNRFGGNKESKKMQKTILKQNYENLLHQEDANLKLLRSLSSAWNNIALIMRNKSNLDTLSMDDLYNNLKVYESEIKSYSSSSSNSQNVAFVSSDNTSSTNETVNTAHGVFVASSKDQASTASYVDDVMINVECYNCHIKGHFVRECKALRNQGNRNRDAPTRNAPVDTSTTNALVVQDGICGYDWSFQDEEELINFALMAFTSQGSSSSSNSNSELENVLKEKDDLKLKLEKFETSFKNLTKLINSQISAVDNIGFGYDGQMNESDLNDVNESKVLNNVFDGHESDGDDNQVNDSFKKGEGYHAVPPPYTGNYMPPRADLSFDKLDNSVFKSKVSETVTSVPKIETNASKTSKDSLEKPKTVRFSAPLIEEWESNSEDENMFEPKKVKKTVKPSLEKIEFVNARNTSVENENKTKNPRKFSQSPRGNKRNWNALMTQKLGDGFEFTKKACFVYESINHLIKDCEFYENKIVMNNKGKITGLKKIRPVWDNTSRVNHQNKLTHPHPKRNFIPATVLTKSEQVPVNVAKQSSHKAAASASAVRHVNTVASRPNVNNEFLITYSYFKAHSPVRRPFNKKSAAKTNNFNEKVTIAKDQGIFNSGCSTHITENKSYLTDYQEINSGFVAFGGNAKEGKITKKGGLTCLFAKATLDESNLWHRRLGLVNFKTMNKLARGNLVRGNQTNGNAGTKANIDARQVRKKIISGPQYVLLPLLTFDSQGPKSSEDKVADDAGKKSTEVPRKENGVQDPAKEGDKNNQEKDVRDQEEALRKQFKQESKRLFAQGEAANTNSTNILNIVSSPVNAISSSFTSVDPGRARAQRNEFESMFGQDKDDNGNRIFTPVSSSRSNYVNIGGSILVIAAILSNADLPTDHLMPDLEDTTDL</sequence>
<evidence type="ECO:0000259" key="4">
    <source>
        <dbReference type="PROSITE" id="PS50158"/>
    </source>
</evidence>
<keyword evidence="1" id="KW-0863">Zinc-finger</keyword>
<feature type="compositionally biased region" description="Basic and acidic residues" evidence="3">
    <location>
        <begin position="746"/>
        <end position="789"/>
    </location>
</feature>
<accession>A0A6L2LHW9</accession>